<evidence type="ECO:0000313" key="6">
    <source>
        <dbReference type="Proteomes" id="UP001224412"/>
    </source>
</evidence>
<dbReference type="Pfam" id="PF00072">
    <property type="entry name" value="Response_reg"/>
    <property type="match status" value="1"/>
</dbReference>
<dbReference type="CDD" id="cd17535">
    <property type="entry name" value="REC_NarL-like"/>
    <property type="match status" value="1"/>
</dbReference>
<keyword evidence="2" id="KW-0238">DNA-binding</keyword>
<evidence type="ECO:0000256" key="1">
    <source>
        <dbReference type="ARBA" id="ARBA00022553"/>
    </source>
</evidence>
<evidence type="ECO:0000256" key="3">
    <source>
        <dbReference type="PROSITE-ProRule" id="PRU00169"/>
    </source>
</evidence>
<dbReference type="GO" id="GO:0000160">
    <property type="term" value="P:phosphorelay signal transduction system"/>
    <property type="evidence" value="ECO:0007669"/>
    <property type="project" value="InterPro"/>
</dbReference>
<protein>
    <submittedName>
        <fullName evidence="5">Response regulator transcription factor</fullName>
    </submittedName>
</protein>
<feature type="modified residue" description="4-aspartylphosphate" evidence="3">
    <location>
        <position position="58"/>
    </location>
</feature>
<dbReference type="SUPFAM" id="SSF46894">
    <property type="entry name" value="C-terminal effector domain of the bipartite response regulators"/>
    <property type="match status" value="1"/>
</dbReference>
<dbReference type="AlphaFoldDB" id="A0AAP4BQ61"/>
<dbReference type="SMART" id="SM00448">
    <property type="entry name" value="REC"/>
    <property type="match status" value="1"/>
</dbReference>
<dbReference type="Gene3D" id="3.40.50.2300">
    <property type="match status" value="1"/>
</dbReference>
<evidence type="ECO:0000259" key="4">
    <source>
        <dbReference type="PROSITE" id="PS50110"/>
    </source>
</evidence>
<dbReference type="InterPro" id="IPR016032">
    <property type="entry name" value="Sig_transdc_resp-reg_C-effctor"/>
</dbReference>
<accession>A0AAP4BQ61</accession>
<sequence>MHHSPYRLLIVDDDQLALQALSRYFSNAEDFVVVATVSSGEQALAELRQGPVNVVLADIHMPNMNGLALLDEIMALPSPPVFIAITALDNDEILMKVLGNGGSGYILKSQTPDSVIQSVRDAVSGGLVVSPNAMQHLISKIPSAQSETTRPITLLEKLTSPSSQLPPADQETLRLLCRGKSNIEIAQEMHYSESATKKRVSKLIHQFGASSRLDLVVALLNPDE</sequence>
<dbReference type="GO" id="GO:0006355">
    <property type="term" value="P:regulation of DNA-templated transcription"/>
    <property type="evidence" value="ECO:0007669"/>
    <property type="project" value="InterPro"/>
</dbReference>
<dbReference type="PANTHER" id="PTHR43214">
    <property type="entry name" value="TWO-COMPONENT RESPONSE REGULATOR"/>
    <property type="match status" value="1"/>
</dbReference>
<dbReference type="InterPro" id="IPR058245">
    <property type="entry name" value="NreC/VraR/RcsB-like_REC"/>
</dbReference>
<dbReference type="EMBL" id="JASNVH010000007">
    <property type="protein sequence ID" value="MDK4307042.1"/>
    <property type="molecule type" value="Genomic_DNA"/>
</dbReference>
<dbReference type="Proteomes" id="UP001224412">
    <property type="component" value="Unassembled WGS sequence"/>
</dbReference>
<dbReference type="InterPro" id="IPR036388">
    <property type="entry name" value="WH-like_DNA-bd_sf"/>
</dbReference>
<dbReference type="InterPro" id="IPR011006">
    <property type="entry name" value="CheY-like_superfamily"/>
</dbReference>
<evidence type="ECO:0000313" key="5">
    <source>
        <dbReference type="EMBL" id="MDK4307042.1"/>
    </source>
</evidence>
<organism evidence="5 6">
    <name type="scientific">Corynebacterium pseudodiphtheriticum</name>
    <dbReference type="NCBI Taxonomy" id="37637"/>
    <lineage>
        <taxon>Bacteria</taxon>
        <taxon>Bacillati</taxon>
        <taxon>Actinomycetota</taxon>
        <taxon>Actinomycetes</taxon>
        <taxon>Mycobacteriales</taxon>
        <taxon>Corynebacteriaceae</taxon>
        <taxon>Corynebacterium</taxon>
    </lineage>
</organism>
<dbReference type="SMART" id="SM00421">
    <property type="entry name" value="HTH_LUXR"/>
    <property type="match status" value="1"/>
</dbReference>
<proteinExistence type="predicted"/>
<feature type="domain" description="Response regulatory" evidence="4">
    <location>
        <begin position="7"/>
        <end position="123"/>
    </location>
</feature>
<dbReference type="GO" id="GO:0003677">
    <property type="term" value="F:DNA binding"/>
    <property type="evidence" value="ECO:0007669"/>
    <property type="project" value="UniProtKB-KW"/>
</dbReference>
<dbReference type="Pfam" id="PF00196">
    <property type="entry name" value="GerE"/>
    <property type="match status" value="1"/>
</dbReference>
<dbReference type="PROSITE" id="PS50110">
    <property type="entry name" value="RESPONSE_REGULATORY"/>
    <property type="match status" value="1"/>
</dbReference>
<keyword evidence="1 3" id="KW-0597">Phosphoprotein</keyword>
<dbReference type="SUPFAM" id="SSF52172">
    <property type="entry name" value="CheY-like"/>
    <property type="match status" value="1"/>
</dbReference>
<dbReference type="RefSeq" id="WP_284589163.1">
    <property type="nucleotide sequence ID" value="NZ_JASNUC010000012.1"/>
</dbReference>
<dbReference type="Gene3D" id="1.10.10.10">
    <property type="entry name" value="Winged helix-like DNA-binding domain superfamily/Winged helix DNA-binding domain"/>
    <property type="match status" value="1"/>
</dbReference>
<evidence type="ECO:0000256" key="2">
    <source>
        <dbReference type="ARBA" id="ARBA00023125"/>
    </source>
</evidence>
<name>A0AAP4BQ61_9CORY</name>
<dbReference type="InterPro" id="IPR001789">
    <property type="entry name" value="Sig_transdc_resp-reg_receiver"/>
</dbReference>
<gene>
    <name evidence="5" type="ORF">QPX42_05720</name>
</gene>
<dbReference type="InterPro" id="IPR000792">
    <property type="entry name" value="Tscrpt_reg_LuxR_C"/>
</dbReference>
<reference evidence="5" key="1">
    <citation type="submission" date="2023-05" db="EMBL/GenBank/DDBJ databases">
        <title>Metabolic capabilities are highly conserved among human nasal-associated Corynebacterium species in pangenomic analyses.</title>
        <authorList>
            <person name="Tran T.H."/>
            <person name="Roberts A.Q."/>
            <person name="Escapa I.F."/>
            <person name="Gao W."/>
            <person name="Conlan S."/>
            <person name="Kong H."/>
            <person name="Segre J.A."/>
            <person name="Kelly M.S."/>
            <person name="Lemon K.P."/>
        </authorList>
    </citation>
    <scope>NUCLEOTIDE SEQUENCE</scope>
    <source>
        <strain evidence="5">KPL2773</strain>
    </source>
</reference>
<dbReference type="InterPro" id="IPR039420">
    <property type="entry name" value="WalR-like"/>
</dbReference>
<comment type="caution">
    <text evidence="5">The sequence shown here is derived from an EMBL/GenBank/DDBJ whole genome shotgun (WGS) entry which is preliminary data.</text>
</comment>